<sequence>MPKLEPGSKMHKALINKFVLGVHQYREWTAEDLRRFDGVDRFLTDYSEAESAWSQYKAGKGLYPNQSVDEFMVPESEGAVGSET</sequence>
<dbReference type="Proteomes" id="UP000756132">
    <property type="component" value="Chromosome 8"/>
</dbReference>
<reference evidence="1" key="2">
    <citation type="journal article" date="2022" name="Microb. Genom.">
        <title>A chromosome-scale genome assembly of the tomato pathogen Cladosporium fulvum reveals a compartmentalized genome architecture and the presence of a dispensable chromosome.</title>
        <authorList>
            <person name="Zaccaron A.Z."/>
            <person name="Chen L.H."/>
            <person name="Samaras A."/>
            <person name="Stergiopoulos I."/>
        </authorList>
    </citation>
    <scope>NUCLEOTIDE SEQUENCE</scope>
    <source>
        <strain evidence="1">Race5_Kim</strain>
    </source>
</reference>
<reference evidence="1" key="1">
    <citation type="submission" date="2021-12" db="EMBL/GenBank/DDBJ databases">
        <authorList>
            <person name="Zaccaron A."/>
            <person name="Stergiopoulos I."/>
        </authorList>
    </citation>
    <scope>NUCLEOTIDE SEQUENCE</scope>
    <source>
        <strain evidence="1">Race5_Kim</strain>
    </source>
</reference>
<dbReference type="RefSeq" id="XP_047765139.1">
    <property type="nucleotide sequence ID" value="XM_047910124.1"/>
</dbReference>
<accession>A0A9Q8PE36</accession>
<dbReference type="EMBL" id="CP090170">
    <property type="protein sequence ID" value="UJO20773.1"/>
    <property type="molecule type" value="Genomic_DNA"/>
</dbReference>
<organism evidence="1 2">
    <name type="scientific">Passalora fulva</name>
    <name type="common">Tomato leaf mold</name>
    <name type="synonym">Cladosporium fulvum</name>
    <dbReference type="NCBI Taxonomy" id="5499"/>
    <lineage>
        <taxon>Eukaryota</taxon>
        <taxon>Fungi</taxon>
        <taxon>Dikarya</taxon>
        <taxon>Ascomycota</taxon>
        <taxon>Pezizomycotina</taxon>
        <taxon>Dothideomycetes</taxon>
        <taxon>Dothideomycetidae</taxon>
        <taxon>Mycosphaerellales</taxon>
        <taxon>Mycosphaerellaceae</taxon>
        <taxon>Fulvia</taxon>
    </lineage>
</organism>
<dbReference type="AlphaFoldDB" id="A0A9Q8PE36"/>
<proteinExistence type="predicted"/>
<dbReference type="KEGG" id="ffu:CLAFUR5_10976"/>
<dbReference type="GeneID" id="71990854"/>
<protein>
    <submittedName>
        <fullName evidence="1">Uncharacterized protein</fullName>
    </submittedName>
</protein>
<gene>
    <name evidence="1" type="ORF">CLAFUR5_10976</name>
</gene>
<name>A0A9Q8PE36_PASFU</name>
<evidence type="ECO:0000313" key="1">
    <source>
        <dbReference type="EMBL" id="UJO20773.1"/>
    </source>
</evidence>
<evidence type="ECO:0000313" key="2">
    <source>
        <dbReference type="Proteomes" id="UP000756132"/>
    </source>
</evidence>
<keyword evidence="2" id="KW-1185">Reference proteome</keyword>